<evidence type="ECO:0000313" key="13">
    <source>
        <dbReference type="Proteomes" id="UP001431209"/>
    </source>
</evidence>
<evidence type="ECO:0000256" key="2">
    <source>
        <dbReference type="ARBA" id="ARBA00004173"/>
    </source>
</evidence>
<keyword evidence="5" id="KW-0378">Hydrolase</keyword>
<comment type="similarity">
    <text evidence="9">Belongs to the peptidase M16 family.</text>
</comment>
<evidence type="ECO:0000259" key="10">
    <source>
        <dbReference type="Pfam" id="PF00675"/>
    </source>
</evidence>
<dbReference type="Gene3D" id="3.30.830.10">
    <property type="entry name" value="Metalloenzyme, LuxS/M16 peptidase-like"/>
    <property type="match status" value="2"/>
</dbReference>
<dbReference type="InterPro" id="IPR007863">
    <property type="entry name" value="Peptidase_M16_C"/>
</dbReference>
<dbReference type="GO" id="GO:0005739">
    <property type="term" value="C:mitochondrion"/>
    <property type="evidence" value="ECO:0007669"/>
    <property type="project" value="UniProtKB-SubCell"/>
</dbReference>
<evidence type="ECO:0000256" key="1">
    <source>
        <dbReference type="ARBA" id="ARBA00001947"/>
    </source>
</evidence>
<dbReference type="PANTHER" id="PTHR11851">
    <property type="entry name" value="METALLOPROTEASE"/>
    <property type="match status" value="1"/>
</dbReference>
<evidence type="ECO:0000256" key="4">
    <source>
        <dbReference type="ARBA" id="ARBA00022723"/>
    </source>
</evidence>
<dbReference type="InterPro" id="IPR001431">
    <property type="entry name" value="Pept_M16_Zn_BS"/>
</dbReference>
<evidence type="ECO:0000256" key="6">
    <source>
        <dbReference type="ARBA" id="ARBA00022833"/>
    </source>
</evidence>
<dbReference type="PANTHER" id="PTHR11851:SF149">
    <property type="entry name" value="GH01077P"/>
    <property type="match status" value="1"/>
</dbReference>
<gene>
    <name evidence="12" type="ORF">AKO1_006823</name>
</gene>
<evidence type="ECO:0000259" key="11">
    <source>
        <dbReference type="Pfam" id="PF05193"/>
    </source>
</evidence>
<name>A0AAW2YTS0_9EUKA</name>
<feature type="domain" description="Peptidase M16 N-terminal" evidence="10">
    <location>
        <begin position="80"/>
        <end position="227"/>
    </location>
</feature>
<dbReference type="InterPro" id="IPR011765">
    <property type="entry name" value="Pept_M16_N"/>
</dbReference>
<keyword evidence="7" id="KW-0482">Metalloprotease</keyword>
<dbReference type="GO" id="GO:0006508">
    <property type="term" value="P:proteolysis"/>
    <property type="evidence" value="ECO:0007669"/>
    <property type="project" value="UniProtKB-KW"/>
</dbReference>
<dbReference type="Proteomes" id="UP001431209">
    <property type="component" value="Unassembled WGS sequence"/>
</dbReference>
<evidence type="ECO:0000256" key="7">
    <source>
        <dbReference type="ARBA" id="ARBA00023049"/>
    </source>
</evidence>
<feature type="non-terminal residue" evidence="12">
    <location>
        <position position="421"/>
    </location>
</feature>
<protein>
    <submittedName>
        <fullName evidence="12">Mitochondrial-processing peptidase subunit</fullName>
    </submittedName>
</protein>
<keyword evidence="4" id="KW-0479">Metal-binding</keyword>
<comment type="subcellular location">
    <subcellularLocation>
        <location evidence="2">Mitochondrion</location>
    </subcellularLocation>
</comment>
<dbReference type="GO" id="GO:0046872">
    <property type="term" value="F:metal ion binding"/>
    <property type="evidence" value="ECO:0007669"/>
    <property type="project" value="UniProtKB-KW"/>
</dbReference>
<dbReference type="GO" id="GO:0004222">
    <property type="term" value="F:metalloendopeptidase activity"/>
    <property type="evidence" value="ECO:0007669"/>
    <property type="project" value="InterPro"/>
</dbReference>
<dbReference type="FunFam" id="3.30.830.10:FF:000008">
    <property type="entry name" value="Mitochondrial-processing peptidase subunit beta"/>
    <property type="match status" value="1"/>
</dbReference>
<proteinExistence type="inferred from homology"/>
<dbReference type="InterPro" id="IPR050361">
    <property type="entry name" value="MPP/UQCRC_Complex"/>
</dbReference>
<dbReference type="EMBL" id="JAOPGA020000668">
    <property type="protein sequence ID" value="KAL0480535.1"/>
    <property type="molecule type" value="Genomic_DNA"/>
</dbReference>
<keyword evidence="8" id="KW-0496">Mitochondrion</keyword>
<evidence type="ECO:0000256" key="9">
    <source>
        <dbReference type="RuleBase" id="RU004447"/>
    </source>
</evidence>
<evidence type="ECO:0000256" key="5">
    <source>
        <dbReference type="ARBA" id="ARBA00022801"/>
    </source>
</evidence>
<comment type="caution">
    <text evidence="12">The sequence shown here is derived from an EMBL/GenBank/DDBJ whole genome shotgun (WGS) entry which is preliminary data.</text>
</comment>
<sequence>MLVRQQHKLRHLARSFIANRTISKNLVFKQEAVKEKYDDVFHKQERYGLTEQSKAAPSFSTDNVLKVPQTQTTVFNNGFRVVTEPRYGETSAVGLFIKVGSRDENVMNNGIAHFLEHMYFKGTKTRTGRDLEAEFENMGATLNAHTSREYTCFTTHCLKDNVKQASDALCDIIANSNLESKDIEAERDTILREKADVESTVVEVLFDEMHKSAYIDNTLGMTILGPEGNIGQTINRNKMLLFRDQNYVAQNMVLLGVGNVDHQELVQVAEKYFGSWPSSPVIGRPNTAPKRRTNFIGGDVRFDTANVPELHIAVGFEGPSYVSNDMVVIQLMQLIWGSYDKNQGCAKYVAQNLSRIIADDNLAYVMQPFQHVYSDTSIFGIRTISDGGEDTDTLIMEVVSHMARLAYRVKGEELIRAKNLL</sequence>
<evidence type="ECO:0000256" key="8">
    <source>
        <dbReference type="ARBA" id="ARBA00023128"/>
    </source>
</evidence>
<comment type="cofactor">
    <cofactor evidence="1">
        <name>Zn(2+)</name>
        <dbReference type="ChEBI" id="CHEBI:29105"/>
    </cofactor>
</comment>
<feature type="domain" description="Peptidase M16 C-terminal" evidence="11">
    <location>
        <begin position="234"/>
        <end position="421"/>
    </location>
</feature>
<keyword evidence="13" id="KW-1185">Reference proteome</keyword>
<evidence type="ECO:0000256" key="3">
    <source>
        <dbReference type="ARBA" id="ARBA00022670"/>
    </source>
</evidence>
<dbReference type="AlphaFoldDB" id="A0AAW2YTS0"/>
<organism evidence="12 13">
    <name type="scientific">Acrasis kona</name>
    <dbReference type="NCBI Taxonomy" id="1008807"/>
    <lineage>
        <taxon>Eukaryota</taxon>
        <taxon>Discoba</taxon>
        <taxon>Heterolobosea</taxon>
        <taxon>Tetramitia</taxon>
        <taxon>Eutetramitia</taxon>
        <taxon>Acrasidae</taxon>
        <taxon>Acrasis</taxon>
    </lineage>
</organism>
<dbReference type="InterPro" id="IPR011249">
    <property type="entry name" value="Metalloenz_LuxS/M16"/>
</dbReference>
<keyword evidence="3" id="KW-0645">Protease</keyword>
<keyword evidence="6" id="KW-0862">Zinc</keyword>
<accession>A0AAW2YTS0</accession>
<dbReference type="Pfam" id="PF05193">
    <property type="entry name" value="Peptidase_M16_C"/>
    <property type="match status" value="1"/>
</dbReference>
<reference evidence="12 13" key="1">
    <citation type="submission" date="2024-03" db="EMBL/GenBank/DDBJ databases">
        <title>The Acrasis kona genome and developmental transcriptomes reveal deep origins of eukaryotic multicellular pathways.</title>
        <authorList>
            <person name="Sheikh S."/>
            <person name="Fu C.-J."/>
            <person name="Brown M.W."/>
            <person name="Baldauf S.L."/>
        </authorList>
    </citation>
    <scope>NUCLEOTIDE SEQUENCE [LARGE SCALE GENOMIC DNA]</scope>
    <source>
        <strain evidence="12 13">ATCC MYA-3509</strain>
    </source>
</reference>
<dbReference type="SUPFAM" id="SSF63411">
    <property type="entry name" value="LuxS/MPP-like metallohydrolase"/>
    <property type="match status" value="2"/>
</dbReference>
<dbReference type="Pfam" id="PF00675">
    <property type="entry name" value="Peptidase_M16"/>
    <property type="match status" value="1"/>
</dbReference>
<dbReference type="PROSITE" id="PS00143">
    <property type="entry name" value="INSULINASE"/>
    <property type="match status" value="1"/>
</dbReference>
<evidence type="ECO:0000313" key="12">
    <source>
        <dbReference type="EMBL" id="KAL0480535.1"/>
    </source>
</evidence>